<organism evidence="3 4">
    <name type="scientific">Pseudoduganella flava</name>
    <dbReference type="NCBI Taxonomy" id="871742"/>
    <lineage>
        <taxon>Bacteria</taxon>
        <taxon>Pseudomonadati</taxon>
        <taxon>Pseudomonadota</taxon>
        <taxon>Betaproteobacteria</taxon>
        <taxon>Burkholderiales</taxon>
        <taxon>Oxalobacteraceae</taxon>
        <taxon>Telluria group</taxon>
        <taxon>Pseudoduganella</taxon>
    </lineage>
</organism>
<dbReference type="EMBL" id="VLKW01000007">
    <property type="protein sequence ID" value="TWI45378.1"/>
    <property type="molecule type" value="Genomic_DNA"/>
</dbReference>
<evidence type="ECO:0000313" key="3">
    <source>
        <dbReference type="EMBL" id="TWI45378.1"/>
    </source>
</evidence>
<keyword evidence="3" id="KW-0489">Methyltransferase</keyword>
<dbReference type="PANTHER" id="PTHR43591:SF24">
    <property type="entry name" value="2-METHOXY-6-POLYPRENYL-1,4-BENZOQUINOL METHYLASE, MITOCHONDRIAL"/>
    <property type="match status" value="1"/>
</dbReference>
<reference evidence="3 4" key="1">
    <citation type="journal article" date="2015" name="Stand. Genomic Sci.">
        <title>Genomic Encyclopedia of Bacterial and Archaeal Type Strains, Phase III: the genomes of soil and plant-associated and newly described type strains.</title>
        <authorList>
            <person name="Whitman W.B."/>
            <person name="Woyke T."/>
            <person name="Klenk H.P."/>
            <person name="Zhou Y."/>
            <person name="Lilburn T.G."/>
            <person name="Beck B.J."/>
            <person name="De Vos P."/>
            <person name="Vandamme P."/>
            <person name="Eisen J.A."/>
            <person name="Garrity G."/>
            <person name="Hugenholtz P."/>
            <person name="Kyrpides N.C."/>
        </authorList>
    </citation>
    <scope>NUCLEOTIDE SEQUENCE [LARGE SCALE GENOMIC DNA]</scope>
    <source>
        <strain evidence="3 4">CGMCC 1.10685</strain>
    </source>
</reference>
<dbReference type="GO" id="GO:0008168">
    <property type="term" value="F:methyltransferase activity"/>
    <property type="evidence" value="ECO:0007669"/>
    <property type="project" value="UniProtKB-KW"/>
</dbReference>
<dbReference type="OrthoDB" id="9777638at2"/>
<dbReference type="Pfam" id="PF13649">
    <property type="entry name" value="Methyltransf_25"/>
    <property type="match status" value="1"/>
</dbReference>
<dbReference type="Proteomes" id="UP000315112">
    <property type="component" value="Unassembled WGS sequence"/>
</dbReference>
<dbReference type="SUPFAM" id="SSF53335">
    <property type="entry name" value="S-adenosyl-L-methionine-dependent methyltransferases"/>
    <property type="match status" value="1"/>
</dbReference>
<dbReference type="GO" id="GO:0032259">
    <property type="term" value="P:methylation"/>
    <property type="evidence" value="ECO:0007669"/>
    <property type="project" value="UniProtKB-KW"/>
</dbReference>
<accession>A0A562PLX4</accession>
<gene>
    <name evidence="2" type="ORF">GO485_18940</name>
    <name evidence="3" type="ORF">IP92_03756</name>
</gene>
<dbReference type="InterPro" id="IPR029063">
    <property type="entry name" value="SAM-dependent_MTases_sf"/>
</dbReference>
<dbReference type="PANTHER" id="PTHR43591">
    <property type="entry name" value="METHYLTRANSFERASE"/>
    <property type="match status" value="1"/>
</dbReference>
<reference evidence="2 5" key="3">
    <citation type="submission" date="2019-12" db="EMBL/GenBank/DDBJ databases">
        <title>Draft Genome Sequences of Six Type Strains of the Genus Massilia.</title>
        <authorList>
            <person name="Miess H."/>
            <person name="Frediansyah A."/>
            <person name="Goeker M."/>
            <person name="Gross H."/>
        </authorList>
    </citation>
    <scope>NUCLEOTIDE SEQUENCE [LARGE SCALE GENOMIC DNA]</scope>
    <source>
        <strain evidence="2 5">DSM 26639</strain>
    </source>
</reference>
<evidence type="ECO:0000313" key="5">
    <source>
        <dbReference type="Proteomes" id="UP000437862"/>
    </source>
</evidence>
<keyword evidence="5" id="KW-1185">Reference proteome</keyword>
<feature type="domain" description="Methyltransferase" evidence="1">
    <location>
        <begin position="48"/>
        <end position="142"/>
    </location>
</feature>
<dbReference type="Proteomes" id="UP000437862">
    <property type="component" value="Chromosome"/>
</dbReference>
<protein>
    <submittedName>
        <fullName evidence="2">Methyltransferase domain-containing protein</fullName>
    </submittedName>
    <submittedName>
        <fullName evidence="3">Methyltransferase family protein</fullName>
    </submittedName>
</protein>
<dbReference type="RefSeq" id="WP_145877821.1">
    <property type="nucleotide sequence ID" value="NZ_CP046904.1"/>
</dbReference>
<proteinExistence type="predicted"/>
<dbReference type="AlphaFoldDB" id="A0A562PLX4"/>
<dbReference type="InterPro" id="IPR041698">
    <property type="entry name" value="Methyltransf_25"/>
</dbReference>
<keyword evidence="3" id="KW-0808">Transferase</keyword>
<sequence>MEANDNPQAALWNGSAGAAWVDNQDLLEALFRPFEPLLAAAIAPGAQVLDVGCGTGSTTLAIARQLAGTGHATGLDISEAMIDTARATAARLDIDATFLCADAERHPFAPDSLDAIVSRFGVMFFADPVAAFANLRRAARPGATLHLYAWRDAAENPFMTAAERAVAHLVPLPERDPDEPGQFAFARRQRVEGILHDSGWQDVTIAPADVRCSMPLVALPRYVSRMGPLGRILPTLDEASRARIVEEACAGFAPHVQGEAVMFTAACWEIRARNG</sequence>
<reference evidence="3" key="2">
    <citation type="submission" date="2019-07" db="EMBL/GenBank/DDBJ databases">
        <authorList>
            <person name="Whitman W."/>
            <person name="Huntemann M."/>
            <person name="Clum A."/>
            <person name="Pillay M."/>
            <person name="Palaniappan K."/>
            <person name="Varghese N."/>
            <person name="Mikhailova N."/>
            <person name="Stamatis D."/>
            <person name="Reddy T."/>
            <person name="Daum C."/>
            <person name="Shapiro N."/>
            <person name="Ivanova N."/>
            <person name="Kyrpides N."/>
            <person name="Woyke T."/>
        </authorList>
    </citation>
    <scope>NUCLEOTIDE SEQUENCE</scope>
    <source>
        <strain evidence="3">CGMCC 1.10685</strain>
    </source>
</reference>
<evidence type="ECO:0000259" key="1">
    <source>
        <dbReference type="Pfam" id="PF13649"/>
    </source>
</evidence>
<evidence type="ECO:0000313" key="4">
    <source>
        <dbReference type="Proteomes" id="UP000315112"/>
    </source>
</evidence>
<name>A0A562PLX4_9BURK</name>
<evidence type="ECO:0000313" key="2">
    <source>
        <dbReference type="EMBL" id="QGZ40942.1"/>
    </source>
</evidence>
<dbReference type="Gene3D" id="3.40.50.150">
    <property type="entry name" value="Vaccinia Virus protein VP39"/>
    <property type="match status" value="1"/>
</dbReference>
<dbReference type="EMBL" id="CP046904">
    <property type="protein sequence ID" value="QGZ40942.1"/>
    <property type="molecule type" value="Genomic_DNA"/>
</dbReference>
<dbReference type="CDD" id="cd02440">
    <property type="entry name" value="AdoMet_MTases"/>
    <property type="match status" value="1"/>
</dbReference>